<dbReference type="SMART" id="SM00895">
    <property type="entry name" value="FCD"/>
    <property type="match status" value="1"/>
</dbReference>
<sequence length="229" mass="26148">MNAETLNIESARRTTADDIFERLRADIVSLQLPPGTKLSEAEVARKFDVSRQPVREAFIRLGNMNLVQIQPQRATIVRRISRSEILEARFIRTAVETEIVRRACKAYTPAQEKAFESNLEQQQAAVLAMDLDRFNTADYAFHRLICVTAGCEFAFKTIAENKVYVDRLCMLSLSSKAGQQEVYDDHVEIFERLRAGDEEGLVAATRLHLSRLNETLDQAQQQYPAYFED</sequence>
<proteinExistence type="predicted"/>
<dbReference type="Pfam" id="PF07729">
    <property type="entry name" value="FCD"/>
    <property type="match status" value="1"/>
</dbReference>
<dbReference type="RefSeq" id="WP_167226327.1">
    <property type="nucleotide sequence ID" value="NZ_JAAQPH010000012.1"/>
</dbReference>
<dbReference type="Proteomes" id="UP000761264">
    <property type="component" value="Unassembled WGS sequence"/>
</dbReference>
<dbReference type="SUPFAM" id="SSF46785">
    <property type="entry name" value="Winged helix' DNA-binding domain"/>
    <property type="match status" value="1"/>
</dbReference>
<dbReference type="GO" id="GO:0003677">
    <property type="term" value="F:DNA binding"/>
    <property type="evidence" value="ECO:0007669"/>
    <property type="project" value="UniProtKB-KW"/>
</dbReference>
<reference evidence="6" key="1">
    <citation type="submission" date="2020-03" db="EMBL/GenBank/DDBJ databases">
        <title>Genome of Pelagibius litoralis DSM 21314T.</title>
        <authorList>
            <person name="Wang G."/>
        </authorList>
    </citation>
    <scope>NUCLEOTIDE SEQUENCE</scope>
    <source>
        <strain evidence="6">DSM 21314</strain>
    </source>
</reference>
<dbReference type="PANTHER" id="PTHR43537:SF6">
    <property type="entry name" value="HTH-TYPE TRANSCRIPTIONAL REPRESSOR RSPR"/>
    <property type="match status" value="1"/>
</dbReference>
<feature type="domain" description="HTH gntR-type" evidence="5">
    <location>
        <begin position="13"/>
        <end position="80"/>
    </location>
</feature>
<keyword evidence="3" id="KW-0804">Transcription</keyword>
<name>A0A967EZ71_9PROT</name>
<dbReference type="SUPFAM" id="SSF48008">
    <property type="entry name" value="GntR ligand-binding domain-like"/>
    <property type="match status" value="1"/>
</dbReference>
<dbReference type="Gene3D" id="1.10.10.10">
    <property type="entry name" value="Winged helix-like DNA-binding domain superfamily/Winged helix DNA-binding domain"/>
    <property type="match status" value="1"/>
</dbReference>
<evidence type="ECO:0000256" key="4">
    <source>
        <dbReference type="SAM" id="Coils"/>
    </source>
</evidence>
<dbReference type="SMART" id="SM00345">
    <property type="entry name" value="HTH_GNTR"/>
    <property type="match status" value="1"/>
</dbReference>
<keyword evidence="2" id="KW-0238">DNA-binding</keyword>
<evidence type="ECO:0000313" key="7">
    <source>
        <dbReference type="Proteomes" id="UP000761264"/>
    </source>
</evidence>
<accession>A0A967EZ71</accession>
<evidence type="ECO:0000313" key="6">
    <source>
        <dbReference type="EMBL" id="NIA70074.1"/>
    </source>
</evidence>
<organism evidence="6 7">
    <name type="scientific">Pelagibius litoralis</name>
    <dbReference type="NCBI Taxonomy" id="374515"/>
    <lineage>
        <taxon>Bacteria</taxon>
        <taxon>Pseudomonadati</taxon>
        <taxon>Pseudomonadota</taxon>
        <taxon>Alphaproteobacteria</taxon>
        <taxon>Rhodospirillales</taxon>
        <taxon>Rhodovibrionaceae</taxon>
        <taxon>Pelagibius</taxon>
    </lineage>
</organism>
<keyword evidence="7" id="KW-1185">Reference proteome</keyword>
<dbReference type="AlphaFoldDB" id="A0A967EZ71"/>
<dbReference type="Gene3D" id="1.20.120.530">
    <property type="entry name" value="GntR ligand-binding domain-like"/>
    <property type="match status" value="1"/>
</dbReference>
<dbReference type="InterPro" id="IPR036388">
    <property type="entry name" value="WH-like_DNA-bd_sf"/>
</dbReference>
<dbReference type="PANTHER" id="PTHR43537">
    <property type="entry name" value="TRANSCRIPTIONAL REGULATOR, GNTR FAMILY"/>
    <property type="match status" value="1"/>
</dbReference>
<dbReference type="PROSITE" id="PS50949">
    <property type="entry name" value="HTH_GNTR"/>
    <property type="match status" value="1"/>
</dbReference>
<keyword evidence="1" id="KW-0805">Transcription regulation</keyword>
<evidence type="ECO:0000256" key="2">
    <source>
        <dbReference type="ARBA" id="ARBA00023125"/>
    </source>
</evidence>
<dbReference type="InterPro" id="IPR000524">
    <property type="entry name" value="Tscrpt_reg_HTH_GntR"/>
</dbReference>
<gene>
    <name evidence="6" type="ORF">HBA54_15825</name>
</gene>
<protein>
    <submittedName>
        <fullName evidence="6">GntR family transcriptional regulator</fullName>
    </submittedName>
</protein>
<evidence type="ECO:0000256" key="1">
    <source>
        <dbReference type="ARBA" id="ARBA00023015"/>
    </source>
</evidence>
<dbReference type="CDD" id="cd07377">
    <property type="entry name" value="WHTH_GntR"/>
    <property type="match status" value="1"/>
</dbReference>
<evidence type="ECO:0000259" key="5">
    <source>
        <dbReference type="PROSITE" id="PS50949"/>
    </source>
</evidence>
<dbReference type="GO" id="GO:0003700">
    <property type="term" value="F:DNA-binding transcription factor activity"/>
    <property type="evidence" value="ECO:0007669"/>
    <property type="project" value="InterPro"/>
</dbReference>
<dbReference type="Pfam" id="PF00392">
    <property type="entry name" value="GntR"/>
    <property type="match status" value="1"/>
</dbReference>
<feature type="coiled-coil region" evidence="4">
    <location>
        <begin position="202"/>
        <end position="229"/>
    </location>
</feature>
<evidence type="ECO:0000256" key="3">
    <source>
        <dbReference type="ARBA" id="ARBA00023163"/>
    </source>
</evidence>
<dbReference type="InterPro" id="IPR011711">
    <property type="entry name" value="GntR_C"/>
</dbReference>
<keyword evidence="4" id="KW-0175">Coiled coil</keyword>
<dbReference type="InterPro" id="IPR036390">
    <property type="entry name" value="WH_DNA-bd_sf"/>
</dbReference>
<dbReference type="InterPro" id="IPR008920">
    <property type="entry name" value="TF_FadR/GntR_C"/>
</dbReference>
<comment type="caution">
    <text evidence="6">The sequence shown here is derived from an EMBL/GenBank/DDBJ whole genome shotgun (WGS) entry which is preliminary data.</text>
</comment>
<dbReference type="EMBL" id="JAAQPH010000012">
    <property type="protein sequence ID" value="NIA70074.1"/>
    <property type="molecule type" value="Genomic_DNA"/>
</dbReference>